<dbReference type="EMBL" id="DTCX01000208">
    <property type="protein sequence ID" value="HGL49675.1"/>
    <property type="molecule type" value="Genomic_DNA"/>
</dbReference>
<reference evidence="1" key="1">
    <citation type="journal article" date="2020" name="mSystems">
        <title>Genome- and Community-Level Interaction Insights into Carbon Utilization and Element Cycling Functions of Hydrothermarchaeota in Hydrothermal Sediment.</title>
        <authorList>
            <person name="Zhou Z."/>
            <person name="Liu Y."/>
            <person name="Xu W."/>
            <person name="Pan J."/>
            <person name="Luo Z.H."/>
            <person name="Li M."/>
        </authorList>
    </citation>
    <scope>NUCLEOTIDE SEQUENCE [LARGE SCALE GENOMIC DNA]</scope>
    <source>
        <strain evidence="1">SpSt-679</strain>
    </source>
</reference>
<accession>A0A7V4A1A0</accession>
<organism evidence="1">
    <name type="scientific">Thermus tengchongensis</name>
    <dbReference type="NCBI Taxonomy" id="1214928"/>
    <lineage>
        <taxon>Bacteria</taxon>
        <taxon>Thermotogati</taxon>
        <taxon>Deinococcota</taxon>
        <taxon>Deinococci</taxon>
        <taxon>Thermales</taxon>
        <taxon>Thermaceae</taxon>
        <taxon>Thermus</taxon>
    </lineage>
</organism>
<gene>
    <name evidence="1" type="ORF">ENU54_03600</name>
</gene>
<evidence type="ECO:0000313" key="1">
    <source>
        <dbReference type="EMBL" id="HGL49675.1"/>
    </source>
</evidence>
<name>A0A7V4A1A0_9DEIN</name>
<dbReference type="AlphaFoldDB" id="A0A7V4A1A0"/>
<comment type="caution">
    <text evidence="1">The sequence shown here is derived from an EMBL/GenBank/DDBJ whole genome shotgun (WGS) entry which is preliminary data.</text>
</comment>
<protein>
    <submittedName>
        <fullName evidence="1">Uncharacterized protein</fullName>
    </submittedName>
</protein>
<sequence>MKAERWANGIRQTLGREPRTPEEALRALGVLLRANPTEKEGFLKEAHEVWVKGASWEIRDCSPVAVVVLVALEEATRRLAELHGWQREQRGQPVIRVTGDDIWSRRIQIVVTRHRGKADFWFDDKNVNQKALWAAAYAVAQGKEIRVAVPSSRIGEKVKRMIATRAARVAKQSGDKYLTPWGKEIPLLPGDRWEHPDWYEPRIAEAVRALREILGELEEDTEPEGDRGPWAHQTRLPTWAIRAILEAQGEDLEGVEWEYLHLLEREALEALDSLTLNADVYYEGDLRSLLGHTPRSRRRAKPWFSRWVRGVPTYGEVFQDWKDFLEVRETRKGDKEIWYWGKMAKNLAPIIAHKVVLMGFGDPEFAFYQTLHHGLKVAQRLRRRKKWAEVNPIAILAYEVAHFLSELRAEEQGLFHLSEKDSQAVREYFAKVALGEQAELPEHLRRVLEEKEYVSADFLRDYGVEPAEEVDYDTFLLRQRVKELLEEVKFLWGDPGLAFVEALMDGATPEGAQIRSGLPRAQADEIVAHLRQELEGWAD</sequence>
<proteinExistence type="predicted"/>